<evidence type="ECO:0000313" key="2">
    <source>
        <dbReference type="Proteomes" id="UP000316213"/>
    </source>
</evidence>
<organism evidence="1 2">
    <name type="scientific">Neorhodopirellula pilleata</name>
    <dbReference type="NCBI Taxonomy" id="2714738"/>
    <lineage>
        <taxon>Bacteria</taxon>
        <taxon>Pseudomonadati</taxon>
        <taxon>Planctomycetota</taxon>
        <taxon>Planctomycetia</taxon>
        <taxon>Pirellulales</taxon>
        <taxon>Pirellulaceae</taxon>
        <taxon>Neorhodopirellula</taxon>
    </lineage>
</organism>
<dbReference type="EMBL" id="SJPM01000010">
    <property type="protein sequence ID" value="TWT93176.1"/>
    <property type="molecule type" value="Genomic_DNA"/>
</dbReference>
<dbReference type="Proteomes" id="UP000316213">
    <property type="component" value="Unassembled WGS sequence"/>
</dbReference>
<protein>
    <submittedName>
        <fullName evidence="1">Uncharacterized protein</fullName>
    </submittedName>
</protein>
<accession>A0A5C6A179</accession>
<reference evidence="1 2" key="1">
    <citation type="submission" date="2019-02" db="EMBL/GenBank/DDBJ databases">
        <title>Deep-cultivation of Planctomycetes and their phenomic and genomic characterization uncovers novel biology.</title>
        <authorList>
            <person name="Wiegand S."/>
            <person name="Jogler M."/>
            <person name="Boedeker C."/>
            <person name="Pinto D."/>
            <person name="Vollmers J."/>
            <person name="Rivas-Marin E."/>
            <person name="Kohn T."/>
            <person name="Peeters S.H."/>
            <person name="Heuer A."/>
            <person name="Rast P."/>
            <person name="Oberbeckmann S."/>
            <person name="Bunk B."/>
            <person name="Jeske O."/>
            <person name="Meyerdierks A."/>
            <person name="Storesund J.E."/>
            <person name="Kallscheuer N."/>
            <person name="Luecker S."/>
            <person name="Lage O.M."/>
            <person name="Pohl T."/>
            <person name="Merkel B.J."/>
            <person name="Hornburger P."/>
            <person name="Mueller R.-W."/>
            <person name="Bruemmer F."/>
            <person name="Labrenz M."/>
            <person name="Spormann A.M."/>
            <person name="Op Den Camp H."/>
            <person name="Overmann J."/>
            <person name="Amann R."/>
            <person name="Jetten M.S.M."/>
            <person name="Mascher T."/>
            <person name="Medema M.H."/>
            <person name="Devos D.P."/>
            <person name="Kaster A.-K."/>
            <person name="Ovreas L."/>
            <person name="Rohde M."/>
            <person name="Galperin M.Y."/>
            <person name="Jogler C."/>
        </authorList>
    </citation>
    <scope>NUCLEOTIDE SEQUENCE [LARGE SCALE GENOMIC DNA]</scope>
    <source>
        <strain evidence="1 2">Pla100</strain>
    </source>
</reference>
<evidence type="ECO:0000313" key="1">
    <source>
        <dbReference type="EMBL" id="TWT93176.1"/>
    </source>
</evidence>
<name>A0A5C6A179_9BACT</name>
<dbReference type="AlphaFoldDB" id="A0A5C6A179"/>
<proteinExistence type="predicted"/>
<gene>
    <name evidence="1" type="ORF">Pla100_44930</name>
</gene>
<comment type="caution">
    <text evidence="1">The sequence shown here is derived from an EMBL/GenBank/DDBJ whole genome shotgun (WGS) entry which is preliminary data.</text>
</comment>
<sequence>MISRILSLLGLSRPVPDRTSNTKVLTAVTGDRFGWPAGRELIALDTVVLTLPMELLDESKPMSECLDAHDDIGIDIPSDGDAFHIRLTPGQWASPRRSCQAKISGEPGVTYRFKLASESKASGEP</sequence>
<keyword evidence="2" id="KW-1185">Reference proteome</keyword>